<dbReference type="CDD" id="cd00590">
    <property type="entry name" value="RRM_SF"/>
    <property type="match status" value="1"/>
</dbReference>
<feature type="compositionally biased region" description="Basic and acidic residues" evidence="1">
    <location>
        <begin position="36"/>
        <end position="47"/>
    </location>
</feature>
<keyword evidence="3" id="KW-1185">Reference proteome</keyword>
<feature type="compositionally biased region" description="Low complexity" evidence="1">
    <location>
        <begin position="1"/>
        <end position="25"/>
    </location>
</feature>
<feature type="region of interest" description="Disordered" evidence="1">
    <location>
        <begin position="1"/>
        <end position="62"/>
    </location>
</feature>
<comment type="caution">
    <text evidence="2">The sequence shown here is derived from an EMBL/GenBank/DDBJ whole genome shotgun (WGS) entry which is preliminary data.</text>
</comment>
<dbReference type="InterPro" id="IPR035979">
    <property type="entry name" value="RBD_domain_sf"/>
</dbReference>
<dbReference type="EMBL" id="QKYT01001411">
    <property type="protein sequence ID" value="RIA79272.1"/>
    <property type="molecule type" value="Genomic_DNA"/>
</dbReference>
<gene>
    <name evidence="2" type="ORF">C1645_841109</name>
</gene>
<evidence type="ECO:0000313" key="3">
    <source>
        <dbReference type="Proteomes" id="UP000265703"/>
    </source>
</evidence>
<feature type="non-terminal residue" evidence="2">
    <location>
        <position position="285"/>
    </location>
</feature>
<evidence type="ECO:0000313" key="2">
    <source>
        <dbReference type="EMBL" id="RIA79272.1"/>
    </source>
</evidence>
<dbReference type="SUPFAM" id="SSF54928">
    <property type="entry name" value="RNA-binding domain, RBD"/>
    <property type="match status" value="1"/>
</dbReference>
<dbReference type="Proteomes" id="UP000265703">
    <property type="component" value="Unassembled WGS sequence"/>
</dbReference>
<dbReference type="OrthoDB" id="2319733at2759"/>
<dbReference type="AlphaFoldDB" id="A0A397S163"/>
<proteinExistence type="predicted"/>
<name>A0A397S163_9GLOM</name>
<dbReference type="GO" id="GO:0003676">
    <property type="term" value="F:nucleic acid binding"/>
    <property type="evidence" value="ECO:0007669"/>
    <property type="project" value="InterPro"/>
</dbReference>
<protein>
    <recommendedName>
        <fullName evidence="4">RRM domain-containing protein</fullName>
    </recommendedName>
</protein>
<evidence type="ECO:0008006" key="4">
    <source>
        <dbReference type="Google" id="ProtNLM"/>
    </source>
</evidence>
<reference evidence="2 3" key="1">
    <citation type="submission" date="2018-06" db="EMBL/GenBank/DDBJ databases">
        <title>Comparative genomics reveals the genomic features of Rhizophagus irregularis, R. cerebriforme, R. diaphanum and Gigaspora rosea, and their symbiotic lifestyle signature.</title>
        <authorList>
            <person name="Morin E."/>
            <person name="San Clemente H."/>
            <person name="Chen E.C.H."/>
            <person name="De La Providencia I."/>
            <person name="Hainaut M."/>
            <person name="Kuo A."/>
            <person name="Kohler A."/>
            <person name="Murat C."/>
            <person name="Tang N."/>
            <person name="Roy S."/>
            <person name="Loubradou J."/>
            <person name="Henrissat B."/>
            <person name="Grigoriev I.V."/>
            <person name="Corradi N."/>
            <person name="Roux C."/>
            <person name="Martin F.M."/>
        </authorList>
    </citation>
    <scope>NUCLEOTIDE SEQUENCE [LARGE SCALE GENOMIC DNA]</scope>
    <source>
        <strain evidence="2 3">DAOM 227022</strain>
    </source>
</reference>
<evidence type="ECO:0000256" key="1">
    <source>
        <dbReference type="SAM" id="MobiDB-lite"/>
    </source>
</evidence>
<accession>A0A397S163</accession>
<organism evidence="2 3">
    <name type="scientific">Glomus cerebriforme</name>
    <dbReference type="NCBI Taxonomy" id="658196"/>
    <lineage>
        <taxon>Eukaryota</taxon>
        <taxon>Fungi</taxon>
        <taxon>Fungi incertae sedis</taxon>
        <taxon>Mucoromycota</taxon>
        <taxon>Glomeromycotina</taxon>
        <taxon>Glomeromycetes</taxon>
        <taxon>Glomerales</taxon>
        <taxon>Glomeraceae</taxon>
        <taxon>Glomus</taxon>
    </lineage>
</organism>
<feature type="non-terminal residue" evidence="2">
    <location>
        <position position="1"/>
    </location>
</feature>
<sequence>TYGTSSKPSKPSSSESTSTSSSGTSPHTAETPHSADQNKEILRDDQRTNQNDDDPKSEPIPIPICDRYEIATPAASILVEYLVATFTCLDDMHTALQIPIVFGNEESPNSVIFQRLEDIKPPLSEDTQNDIKRRTLQVIDILLNLKAASVHARFKRYDEITCLTMRTRGLFQHAYIEYSSPDGLAHFYTTSWSDTLGHDIVRVLPLALPQEKREKRQLYCFKLAGLPPNTQSVDIVKYIASISGKTCFIPRNPSNYKLLNYAYINFESEEIQANAALTEHSYKGH</sequence>